<dbReference type="STRING" id="273121.WS2045"/>
<organism evidence="5">
    <name type="scientific">Wolinella succinogenes (strain ATCC 29543 / DSM 1740 / CCUG 13145 / JCM 31913 / LMG 7466 / NCTC 11488 / FDC 602W)</name>
    <name type="common">Vibrio succinogenes</name>
    <dbReference type="NCBI Taxonomy" id="273121"/>
    <lineage>
        <taxon>Bacteria</taxon>
        <taxon>Pseudomonadati</taxon>
        <taxon>Campylobacterota</taxon>
        <taxon>Epsilonproteobacteria</taxon>
        <taxon>Campylobacterales</taxon>
        <taxon>Helicobacteraceae</taxon>
        <taxon>Wolinella</taxon>
    </lineage>
</organism>
<evidence type="ECO:0000313" key="5">
    <source>
        <dbReference type="Proteomes" id="UP000000422"/>
    </source>
</evidence>
<protein>
    <submittedName>
        <fullName evidence="4">PUTATIVE PERIPLASMIC PROTEIN-TRXB</fullName>
    </submittedName>
</protein>
<dbReference type="SUPFAM" id="SSF51905">
    <property type="entry name" value="FAD/NAD(P)-binding domain"/>
    <property type="match status" value="1"/>
</dbReference>
<keyword evidence="5" id="KW-1185">Reference proteome</keyword>
<proteinExistence type="predicted"/>
<dbReference type="Gene3D" id="3.50.50.60">
    <property type="entry name" value="FAD/NAD(P)-binding domain"/>
    <property type="match status" value="1"/>
</dbReference>
<gene>
    <name evidence="4" type="ordered locus">WS2045</name>
</gene>
<dbReference type="eggNOG" id="COG0492">
    <property type="taxonomic scope" value="Bacteria"/>
</dbReference>
<evidence type="ECO:0000256" key="2">
    <source>
        <dbReference type="ARBA" id="ARBA00023002"/>
    </source>
</evidence>
<dbReference type="RefSeq" id="WP_011139827.1">
    <property type="nucleotide sequence ID" value="NC_005090.1"/>
</dbReference>
<name>Q7M7W5_WOLSU</name>
<dbReference type="HOGENOM" id="CLU_068376_2_0_7"/>
<reference evidence="4 5" key="1">
    <citation type="journal article" date="2003" name="Proc. Natl. Acad. Sci. U.S.A.">
        <title>Complete genome sequence and analysis of Wolinella succinogenes.</title>
        <authorList>
            <person name="Baar C."/>
            <person name="Eppinger M."/>
            <person name="Raddatz G."/>
            <person name="Simon JM."/>
            <person name="Lanz C."/>
            <person name="Klimmek O."/>
            <person name="Nandakumar R."/>
            <person name="Gross R."/>
            <person name="Rosinus A."/>
            <person name="Keller H."/>
            <person name="Jagtap P."/>
            <person name="Linke B."/>
            <person name="Meyer F."/>
            <person name="Lederer H."/>
            <person name="Schuster S.C."/>
        </authorList>
    </citation>
    <scope>NUCLEOTIDE SEQUENCE [LARGE SCALE GENOMIC DNA]</scope>
    <source>
        <strain evidence="5">ATCC 29543 / DSM 1740 / CCUG 13145 / JCM 31913 / LMG 7466 / NCTC 11488 / FDC 602W</strain>
    </source>
</reference>
<evidence type="ECO:0000259" key="3">
    <source>
        <dbReference type="Pfam" id="PF07992"/>
    </source>
</evidence>
<dbReference type="GO" id="GO:0016491">
    <property type="term" value="F:oxidoreductase activity"/>
    <property type="evidence" value="ECO:0007669"/>
    <property type="project" value="UniProtKB-KW"/>
</dbReference>
<dbReference type="PANTHER" id="PTHR48105">
    <property type="entry name" value="THIOREDOXIN REDUCTASE 1-RELATED-RELATED"/>
    <property type="match status" value="1"/>
</dbReference>
<dbReference type="InterPro" id="IPR050097">
    <property type="entry name" value="Ferredoxin-NADP_redctase_2"/>
</dbReference>
<keyword evidence="1" id="KW-0285">Flavoprotein</keyword>
<dbReference type="Proteomes" id="UP000000422">
    <property type="component" value="Chromosome"/>
</dbReference>
<dbReference type="EMBL" id="BX571662">
    <property type="protein sequence ID" value="CAE11045.1"/>
    <property type="molecule type" value="Genomic_DNA"/>
</dbReference>
<feature type="domain" description="FAD/NAD(P)-binding" evidence="3">
    <location>
        <begin position="2"/>
        <end position="195"/>
    </location>
</feature>
<dbReference type="Pfam" id="PF07992">
    <property type="entry name" value="Pyr_redox_2"/>
    <property type="match status" value="1"/>
</dbReference>
<dbReference type="AlphaFoldDB" id="Q7M7W5"/>
<evidence type="ECO:0000256" key="1">
    <source>
        <dbReference type="ARBA" id="ARBA00022630"/>
    </source>
</evidence>
<keyword evidence="2" id="KW-0560">Oxidoreductase</keyword>
<accession>Q7M7W5</accession>
<dbReference type="InterPro" id="IPR036188">
    <property type="entry name" value="FAD/NAD-bd_sf"/>
</dbReference>
<dbReference type="InterPro" id="IPR023753">
    <property type="entry name" value="FAD/NAD-binding_dom"/>
</dbReference>
<evidence type="ECO:0000313" key="4">
    <source>
        <dbReference type="EMBL" id="CAE11045.1"/>
    </source>
</evidence>
<dbReference type="PRINTS" id="PR00368">
    <property type="entry name" value="FADPNR"/>
</dbReference>
<sequence length="199" mass="20909">MYDVAIIGGGPAGLSAALTLASTQGAKGWNPLHILVIDNQKSDLLKAELHNVPFLPKGISGKEALEKLSSQLLGYTNTQLTTDEVVKISGEKGSFCLEGAHQKYEAKYVIIATGAHGFSLQGTKAQAIPHTKMPREGMVALELQERNLIQEGIYAAGLLAGETTMFACASGSGVESACAILSDMQGKVTIIHDMPGSRA</sequence>
<dbReference type="KEGG" id="wsu:WS2045"/>
<dbReference type="PRINTS" id="PR00469">
    <property type="entry name" value="PNDRDTASEII"/>
</dbReference>